<comment type="caution">
    <text evidence="5">The sequence shown here is derived from an EMBL/GenBank/DDBJ whole genome shotgun (WGS) entry which is preliminary data.</text>
</comment>
<evidence type="ECO:0000256" key="1">
    <source>
        <dbReference type="ARBA" id="ARBA00022927"/>
    </source>
</evidence>
<keyword evidence="6" id="KW-1185">Reference proteome</keyword>
<protein>
    <recommendedName>
        <fullName evidence="4">V-SNARE coiled-coil homology domain-containing protein</fullName>
    </recommendedName>
</protein>
<keyword evidence="3" id="KW-1133">Transmembrane helix</keyword>
<name>A0A0V1PZF7_9ASCO</name>
<evidence type="ECO:0000313" key="6">
    <source>
        <dbReference type="Proteomes" id="UP000054251"/>
    </source>
</evidence>
<dbReference type="GO" id="GO:0016192">
    <property type="term" value="P:vesicle-mediated transport"/>
    <property type="evidence" value="ECO:0007669"/>
    <property type="project" value="InterPro"/>
</dbReference>
<reference evidence="5 6" key="1">
    <citation type="submission" date="2015-11" db="EMBL/GenBank/DDBJ databases">
        <title>The genome of Debaryomyces fabryi.</title>
        <authorList>
            <person name="Tafer H."/>
            <person name="Lopandic K."/>
        </authorList>
    </citation>
    <scope>NUCLEOTIDE SEQUENCE [LARGE SCALE GENOMIC DNA]</scope>
    <source>
        <strain evidence="5 6">CBS 789</strain>
    </source>
</reference>
<evidence type="ECO:0000313" key="5">
    <source>
        <dbReference type="EMBL" id="KSA01584.1"/>
    </source>
</evidence>
<dbReference type="GO" id="GO:0016020">
    <property type="term" value="C:membrane"/>
    <property type="evidence" value="ECO:0007669"/>
    <property type="project" value="InterPro"/>
</dbReference>
<keyword evidence="2" id="KW-0175">Coiled coil</keyword>
<keyword evidence="3" id="KW-0472">Membrane</keyword>
<organism evidence="5 6">
    <name type="scientific">Debaryomyces fabryi</name>
    <dbReference type="NCBI Taxonomy" id="58627"/>
    <lineage>
        <taxon>Eukaryota</taxon>
        <taxon>Fungi</taxon>
        <taxon>Dikarya</taxon>
        <taxon>Ascomycota</taxon>
        <taxon>Saccharomycotina</taxon>
        <taxon>Pichiomycetes</taxon>
        <taxon>Debaryomycetaceae</taxon>
        <taxon>Debaryomyces</taxon>
    </lineage>
</organism>
<keyword evidence="3" id="KW-0812">Transmembrane</keyword>
<proteinExistence type="predicted"/>
<evidence type="ECO:0000256" key="3">
    <source>
        <dbReference type="SAM" id="Phobius"/>
    </source>
</evidence>
<accession>A0A0V1PZF7</accession>
<dbReference type="PRINTS" id="PR00219">
    <property type="entry name" value="SYNAPTOBREVN"/>
</dbReference>
<dbReference type="Proteomes" id="UP000054251">
    <property type="component" value="Unassembled WGS sequence"/>
</dbReference>
<dbReference type="PROSITE" id="PS50892">
    <property type="entry name" value="V_SNARE"/>
    <property type="match status" value="1"/>
</dbReference>
<dbReference type="RefSeq" id="XP_015467686.1">
    <property type="nucleotide sequence ID" value="XM_015611489.1"/>
</dbReference>
<dbReference type="Gene3D" id="1.20.5.110">
    <property type="match status" value="1"/>
</dbReference>
<dbReference type="InterPro" id="IPR001388">
    <property type="entry name" value="Synaptobrevin-like"/>
</dbReference>
<dbReference type="CDD" id="cd15843">
    <property type="entry name" value="R-SNARE"/>
    <property type="match status" value="1"/>
</dbReference>
<evidence type="ECO:0000259" key="4">
    <source>
        <dbReference type="PROSITE" id="PS50892"/>
    </source>
</evidence>
<dbReference type="AlphaFoldDB" id="A0A0V1PZF7"/>
<keyword evidence="1" id="KW-0653">Protein transport</keyword>
<dbReference type="PANTHER" id="PTHR21136">
    <property type="entry name" value="SNARE PROTEINS"/>
    <property type="match status" value="1"/>
</dbReference>
<evidence type="ECO:0000256" key="2">
    <source>
        <dbReference type="PROSITE-ProRule" id="PRU00290"/>
    </source>
</evidence>
<dbReference type="EMBL" id="LMYN01000049">
    <property type="protein sequence ID" value="KSA01584.1"/>
    <property type="molecule type" value="Genomic_DNA"/>
</dbReference>
<feature type="transmembrane region" description="Helical" evidence="3">
    <location>
        <begin position="259"/>
        <end position="275"/>
    </location>
</feature>
<feature type="domain" description="V-SNARE coiled-coil homology" evidence="4">
    <location>
        <begin position="195"/>
        <end position="255"/>
    </location>
</feature>
<dbReference type="OrthoDB" id="190375at2759"/>
<dbReference type="SUPFAM" id="SSF58038">
    <property type="entry name" value="SNARE fusion complex"/>
    <property type="match status" value="1"/>
</dbReference>
<sequence length="290" mass="32749">MVIYNNILTKTLVIHTTLTLNSSTLYTYENFELVHQLNNLNCSEIVSQELGLINASKTLVGSIPIAAGYTVNSNLTLYFMKKVLSNSDGSNDLITIISIAHVNVNKTLILSVLKKVMDKYIDFKRDIESSDNNSTHQIKTKLGEFKLYMNQIIKYEEMNYDSNQHVYNYGAINNNRGTDDESDGIAGEDVISPNQLLLANEEADEVRQLMLDNINKIMNRGDKINLLVDQTDRLTSSSLMFQKRAQLIKRKIWLSKSKFMLMIVGGVAFMIYLLIGSRCGFPGFGQCLHP</sequence>
<gene>
    <name evidence="5" type="ORF">AC631_02659</name>
</gene>
<keyword evidence="1" id="KW-0813">Transport</keyword>
<dbReference type="InterPro" id="IPR042855">
    <property type="entry name" value="V_SNARE_CC"/>
</dbReference>
<dbReference type="Pfam" id="PF00957">
    <property type="entry name" value="Synaptobrevin"/>
    <property type="match status" value="1"/>
</dbReference>
<dbReference type="GO" id="GO:0015031">
    <property type="term" value="P:protein transport"/>
    <property type="evidence" value="ECO:0007669"/>
    <property type="project" value="UniProtKB-KW"/>
</dbReference>
<dbReference type="PANTHER" id="PTHR21136:SF168">
    <property type="entry name" value="VESICLE-ASSOCIATED MEMBRANE PROTEIN 9"/>
    <property type="match status" value="1"/>
</dbReference>
<dbReference type="GeneID" id="26839668"/>
<dbReference type="InterPro" id="IPR051097">
    <property type="entry name" value="Synaptobrevin-like_transport"/>
</dbReference>